<dbReference type="Proteomes" id="UP000516349">
    <property type="component" value="Chromosome"/>
</dbReference>
<sequence length="417" mass="47655">MEAKIIIQNENYEISYLDRSSPNVTVAFASEGSNAFSLPLKEFVEEFSDFNSSFIFVRSLHLDWYNNRNVYKTFRALAKFCKGFEKVYALGESIGGSGALLFSEFYPDLHRILALCPQYSALQPFCKWYGALSVVDGEAIKEYVFSDYSRPQALGKSVLLLPAWGYEDALHGRFFKSDGFDVVFLKTTEHPMANYFLTVDSSRNYLQEILAGLYNDEFAFTAKAYKNMLHKLVEDSFKPYARWIGNHTAPSNVYIDKPSYPLISEGKTATQSSVCEHSLARDVVGDAERLLKEPLTRFYNNHTAYEEHPWWQIDLGKVYQVKHIILYNRSDAMDWAFRFLKFSIIASEDGHIWHTLVKKTDNEIVGGEYGRPFSLPCSIKGRYIRVILDLPNVLNIARVEVYGVESEDSALQKTSAS</sequence>
<protein>
    <submittedName>
        <fullName evidence="2">F5/8 type C domain protein</fullName>
    </submittedName>
</protein>
<dbReference type="SUPFAM" id="SSF49785">
    <property type="entry name" value="Galactose-binding domain-like"/>
    <property type="match status" value="1"/>
</dbReference>
<proteinExistence type="predicted"/>
<dbReference type="PANTHER" id="PTHR45713">
    <property type="entry name" value="FTP DOMAIN-CONTAINING PROTEIN"/>
    <property type="match status" value="1"/>
</dbReference>
<gene>
    <name evidence="2" type="ORF">JGUZn3_07390</name>
</gene>
<dbReference type="KEGG" id="ebla:JGUZn3_07390"/>
<name>A0A7H1NQB4_9PROT</name>
<reference evidence="2 3" key="1">
    <citation type="submission" date="2020-08" db="EMBL/GenBank/DDBJ databases">
        <title>Complete genome sequence of Entomobacter blattae G55GP.</title>
        <authorList>
            <person name="Poehlein A."/>
            <person name="Guzman J."/>
            <person name="Daniel R."/>
            <person name="Vilcinskas A."/>
        </authorList>
    </citation>
    <scope>NUCLEOTIDE SEQUENCE [LARGE SCALE GENOMIC DNA]</scope>
    <source>
        <strain evidence="2 3">G55GP</strain>
    </source>
</reference>
<dbReference type="InterPro" id="IPR000421">
    <property type="entry name" value="FA58C"/>
</dbReference>
<dbReference type="EMBL" id="CP060244">
    <property type="protein sequence ID" value="QNT77974.1"/>
    <property type="molecule type" value="Genomic_DNA"/>
</dbReference>
<dbReference type="SUPFAM" id="SSF53474">
    <property type="entry name" value="alpha/beta-Hydrolases"/>
    <property type="match status" value="1"/>
</dbReference>
<evidence type="ECO:0000313" key="3">
    <source>
        <dbReference type="Proteomes" id="UP000516349"/>
    </source>
</evidence>
<dbReference type="RefSeq" id="WP_203414361.1">
    <property type="nucleotide sequence ID" value="NZ_CP060244.1"/>
</dbReference>
<organism evidence="2 3">
    <name type="scientific">Entomobacter blattae</name>
    <dbReference type="NCBI Taxonomy" id="2762277"/>
    <lineage>
        <taxon>Bacteria</taxon>
        <taxon>Pseudomonadati</taxon>
        <taxon>Pseudomonadota</taxon>
        <taxon>Alphaproteobacteria</taxon>
        <taxon>Acetobacterales</taxon>
        <taxon>Acetobacteraceae</taxon>
        <taxon>Entomobacter</taxon>
    </lineage>
</organism>
<feature type="domain" description="F5/8 type C" evidence="1">
    <location>
        <begin position="248"/>
        <end position="404"/>
    </location>
</feature>
<dbReference type="AlphaFoldDB" id="A0A7H1NQB4"/>
<accession>A0A7H1NQB4</accession>
<dbReference type="PANTHER" id="PTHR45713:SF6">
    <property type="entry name" value="F5_8 TYPE C DOMAIN-CONTAINING PROTEIN"/>
    <property type="match status" value="1"/>
</dbReference>
<evidence type="ECO:0000259" key="1">
    <source>
        <dbReference type="PROSITE" id="PS50022"/>
    </source>
</evidence>
<dbReference type="InterPro" id="IPR029058">
    <property type="entry name" value="AB_hydrolase_fold"/>
</dbReference>
<evidence type="ECO:0000313" key="2">
    <source>
        <dbReference type="EMBL" id="QNT77974.1"/>
    </source>
</evidence>
<dbReference type="Pfam" id="PF00754">
    <property type="entry name" value="F5_F8_type_C"/>
    <property type="match status" value="1"/>
</dbReference>
<dbReference type="InterPro" id="IPR008979">
    <property type="entry name" value="Galactose-bd-like_sf"/>
</dbReference>
<dbReference type="Gene3D" id="2.60.120.260">
    <property type="entry name" value="Galactose-binding domain-like"/>
    <property type="match status" value="1"/>
</dbReference>
<dbReference type="PROSITE" id="PS50022">
    <property type="entry name" value="FA58C_3"/>
    <property type="match status" value="1"/>
</dbReference>
<dbReference type="InterPro" id="IPR051941">
    <property type="entry name" value="BG_Antigen-Binding_Lectin"/>
</dbReference>
<keyword evidence="3" id="KW-1185">Reference proteome</keyword>